<dbReference type="FunFam" id="3.90.580.10:FF:000001">
    <property type="entry name" value="DNA primase"/>
    <property type="match status" value="1"/>
</dbReference>
<dbReference type="EMBL" id="CP024962">
    <property type="protein sequence ID" value="ATZ16383.1"/>
    <property type="molecule type" value="Genomic_DNA"/>
</dbReference>
<dbReference type="SUPFAM" id="SSF57783">
    <property type="entry name" value="Zinc beta-ribbon"/>
    <property type="match status" value="1"/>
</dbReference>
<dbReference type="AlphaFoldDB" id="A0A2K8NUT1"/>
<dbReference type="SUPFAM" id="SSF56731">
    <property type="entry name" value="DNA primase core"/>
    <property type="match status" value="1"/>
</dbReference>
<protein>
    <recommendedName>
        <fullName evidence="1 2">DNA primase</fullName>
        <ecNumber evidence="1">2.7.7.101</ecNumber>
    </recommendedName>
</protein>
<dbReference type="PIRSF" id="PIRSF002811">
    <property type="entry name" value="DnaG"/>
    <property type="match status" value="1"/>
</dbReference>
<dbReference type="InterPro" id="IPR030846">
    <property type="entry name" value="DnaG_bac"/>
</dbReference>
<evidence type="ECO:0000313" key="4">
    <source>
        <dbReference type="EMBL" id="ATZ16383.1"/>
    </source>
</evidence>
<dbReference type="Gene3D" id="3.90.580.10">
    <property type="entry name" value="Zinc finger, CHC2-type domain"/>
    <property type="match status" value="1"/>
</dbReference>
<dbReference type="SMART" id="SM00493">
    <property type="entry name" value="TOPRIM"/>
    <property type="match status" value="1"/>
</dbReference>
<keyword evidence="1 2" id="KW-0804">Transcription</keyword>
<evidence type="ECO:0000313" key="5">
    <source>
        <dbReference type="Proteomes" id="UP000232222"/>
    </source>
</evidence>
<dbReference type="Proteomes" id="UP000232222">
    <property type="component" value="Chromosome"/>
</dbReference>
<dbReference type="Pfam" id="PF13662">
    <property type="entry name" value="Toprim_4"/>
    <property type="match status" value="1"/>
</dbReference>
<dbReference type="InterPro" id="IPR013264">
    <property type="entry name" value="DNAG_N"/>
</dbReference>
<dbReference type="InterPro" id="IPR037068">
    <property type="entry name" value="DNA_primase_core_N_sf"/>
</dbReference>
<reference evidence="4 5" key="1">
    <citation type="submission" date="2017-11" db="EMBL/GenBank/DDBJ databases">
        <title>Genome sequence of Entomoplasma freundtii BARC 318 (ATCC 51999).</title>
        <authorList>
            <person name="Lo W.-S."/>
            <person name="Gasparich G.E."/>
            <person name="Kuo C.-H."/>
        </authorList>
    </citation>
    <scope>NUCLEOTIDE SEQUENCE [LARGE SCALE GENOMIC DNA]</scope>
    <source>
        <strain evidence="4 5">BARC 318</strain>
    </source>
</reference>
<evidence type="ECO:0000256" key="1">
    <source>
        <dbReference type="HAMAP-Rule" id="MF_00974"/>
    </source>
</evidence>
<dbReference type="Gene3D" id="3.40.1360.10">
    <property type="match status" value="1"/>
</dbReference>
<feature type="zinc finger region" description="CHC2-type" evidence="1 3">
    <location>
        <begin position="37"/>
        <end position="61"/>
    </location>
</feature>
<dbReference type="EC" id="2.7.7.101" evidence="1"/>
<comment type="similarity">
    <text evidence="1 2">Belongs to the DnaG primase family.</text>
</comment>
<keyword evidence="1 2" id="KW-0639">Primosome</keyword>
<dbReference type="Pfam" id="PF01807">
    <property type="entry name" value="Zn_ribbon_DnaG"/>
    <property type="match status" value="1"/>
</dbReference>
<gene>
    <name evidence="1 4" type="primary">dnaG</name>
    <name evidence="4" type="ORF">EFREU_v1c03570</name>
</gene>
<sequence>MIPQETIAHIIEEADLAEIIGDYIPLQKKGQNYWALCPFHDDKSPSFSVNSEKRIYKCFSCGVQGNIIDFVKNYTHSEFLTALEIISTKIDFPIPELKNRVVNSKYSSEEEKLFSLNEKALQFYQVVLASQEGLAAQEYLTKRGFNQEEMMYWEIGWASSKISFYKTMLSQNEDLELLRSAGLVTLKDGQVFDYFVNRLVFPIKNQDGKILGFSGRTINEQTPKYLNTRETKLFKKSQLAFNLDMALPSITISKKILVLEGFMDVMSLHQIGVKNAIALMGTNLSEFHLQLFKKLKVEVLLFLDGDLPGVKASLTSAKKLLNYHLPVQIIDNETKLDPDDLVHQGQSETLWTMLNNPQIPLFYAIEKIPQLVNLQKPELFREYLNRVFDFLLLVTEPVLKAQGLQKLSQKTNLTTSVLGESYEKFRNNLSGQELPRPPVVTITTTKRKPKTFDKQPDAYDYSQRDILQSLISSPRHLEKIARHLGGAPNPDLYIVLQELINGYQNGTYHANNWEELMAILQLSNFDYQNPFWQLEPHLQANWHVRSNLDSAILTLQEHHLIAKEKLYAQQIRETDVVEVQKKFLKVKEEIHQEIIDLRKKRQ</sequence>
<comment type="cofactor">
    <cofactor evidence="1 2 3">
        <name>Zn(2+)</name>
        <dbReference type="ChEBI" id="CHEBI:29105"/>
    </cofactor>
    <text evidence="1 2 3">Binds 1 zinc ion per monomer.</text>
</comment>
<dbReference type="SMART" id="SM00400">
    <property type="entry name" value="ZnF_CHCC"/>
    <property type="match status" value="1"/>
</dbReference>
<evidence type="ECO:0000256" key="2">
    <source>
        <dbReference type="PIRNR" id="PIRNR002811"/>
    </source>
</evidence>
<dbReference type="NCBIfam" id="TIGR01391">
    <property type="entry name" value="dnaG"/>
    <property type="match status" value="1"/>
</dbReference>
<dbReference type="HAMAP" id="MF_00974">
    <property type="entry name" value="DNA_primase_DnaG"/>
    <property type="match status" value="1"/>
</dbReference>
<evidence type="ECO:0000256" key="3">
    <source>
        <dbReference type="PIRSR" id="PIRSR002811-1"/>
    </source>
</evidence>
<dbReference type="GO" id="GO:1990077">
    <property type="term" value="C:primosome complex"/>
    <property type="evidence" value="ECO:0007669"/>
    <property type="project" value="UniProtKB-KW"/>
</dbReference>
<dbReference type="InterPro" id="IPR036977">
    <property type="entry name" value="DNA_primase_Znf_CHC2"/>
</dbReference>
<dbReference type="PANTHER" id="PTHR30313">
    <property type="entry name" value="DNA PRIMASE"/>
    <property type="match status" value="1"/>
</dbReference>
<dbReference type="GO" id="GO:0005737">
    <property type="term" value="C:cytoplasm"/>
    <property type="evidence" value="ECO:0007669"/>
    <property type="project" value="TreeGrafter"/>
</dbReference>
<keyword evidence="1" id="KW-0238">DNA-binding</keyword>
<name>A0A2K8NUT1_9MOLU</name>
<dbReference type="InterPro" id="IPR006171">
    <property type="entry name" value="TOPRIM_dom"/>
</dbReference>
<proteinExistence type="inferred from homology"/>
<dbReference type="Gene3D" id="3.90.980.10">
    <property type="entry name" value="DNA primase, catalytic core, N-terminal domain"/>
    <property type="match status" value="1"/>
</dbReference>
<keyword evidence="1 2" id="KW-0548">Nucleotidyltransferase</keyword>
<dbReference type="InterPro" id="IPR002694">
    <property type="entry name" value="Znf_CHC2"/>
</dbReference>
<dbReference type="Pfam" id="PF08275">
    <property type="entry name" value="DNAG_N"/>
    <property type="match status" value="1"/>
</dbReference>
<dbReference type="InterPro" id="IPR006295">
    <property type="entry name" value="DNA_primase_DnaG"/>
</dbReference>
<keyword evidence="1 2" id="KW-0240">DNA-directed RNA polymerase</keyword>
<comment type="function">
    <text evidence="1 2">RNA polymerase that catalyzes the synthesis of short RNA molecules used as primers for DNA polymerase during DNA replication.</text>
</comment>
<keyword evidence="5" id="KW-1185">Reference proteome</keyword>
<dbReference type="PANTHER" id="PTHR30313:SF2">
    <property type="entry name" value="DNA PRIMASE"/>
    <property type="match status" value="1"/>
</dbReference>
<dbReference type="InterPro" id="IPR050219">
    <property type="entry name" value="DnaG_primase"/>
</dbReference>
<dbReference type="GO" id="GO:0008270">
    <property type="term" value="F:zinc ion binding"/>
    <property type="evidence" value="ECO:0007669"/>
    <property type="project" value="UniProtKB-UniRule"/>
</dbReference>
<accession>A0A2K8NUT1</accession>
<keyword evidence="1 3" id="KW-0863">Zinc-finger</keyword>
<organism evidence="4 5">
    <name type="scientific">Entomoplasma freundtii</name>
    <dbReference type="NCBI Taxonomy" id="74700"/>
    <lineage>
        <taxon>Bacteria</taxon>
        <taxon>Bacillati</taxon>
        <taxon>Mycoplasmatota</taxon>
        <taxon>Mollicutes</taxon>
        <taxon>Entomoplasmatales</taxon>
        <taxon>Entomoplasmataceae</taxon>
        <taxon>Entomoplasma</taxon>
    </lineage>
</organism>
<comment type="catalytic activity">
    <reaction evidence="1">
        <text>ssDNA + n NTP = ssDNA/pppN(pN)n-1 hybrid + (n-1) diphosphate.</text>
        <dbReference type="EC" id="2.7.7.101"/>
    </reaction>
</comment>
<dbReference type="GO" id="GO:0006269">
    <property type="term" value="P:DNA replication, synthesis of primer"/>
    <property type="evidence" value="ECO:0007669"/>
    <property type="project" value="UniProtKB-UniRule"/>
</dbReference>
<keyword evidence="1 2" id="KW-0235">DNA replication</keyword>
<dbReference type="GO" id="GO:0003899">
    <property type="term" value="F:DNA-directed RNA polymerase activity"/>
    <property type="evidence" value="ECO:0007669"/>
    <property type="project" value="UniProtKB-UniRule"/>
</dbReference>
<keyword evidence="1 2" id="KW-0808">Transferase</keyword>
<comment type="subunit">
    <text evidence="1">Monomer. Interacts with DnaB.</text>
</comment>
<dbReference type="GO" id="GO:0000428">
    <property type="term" value="C:DNA-directed RNA polymerase complex"/>
    <property type="evidence" value="ECO:0007669"/>
    <property type="project" value="UniProtKB-KW"/>
</dbReference>
<dbReference type="PROSITE" id="PS50880">
    <property type="entry name" value="TOPRIM"/>
    <property type="match status" value="1"/>
</dbReference>
<dbReference type="GO" id="GO:0003677">
    <property type="term" value="F:DNA binding"/>
    <property type="evidence" value="ECO:0007669"/>
    <property type="project" value="UniProtKB-KW"/>
</dbReference>
<keyword evidence="1 2" id="KW-0862">Zinc</keyword>
<comment type="domain">
    <text evidence="1">Contains an N-terminal zinc-binding domain, a central core domain that contains the primase activity, and a C-terminal DnaB-binding domain.</text>
</comment>
<dbReference type="CDD" id="cd03364">
    <property type="entry name" value="TOPRIM_DnaG_primases"/>
    <property type="match status" value="1"/>
</dbReference>
<dbReference type="KEGG" id="efr:EFREU_v1c03570"/>
<dbReference type="InterPro" id="IPR034151">
    <property type="entry name" value="TOPRIM_DnaG_bac"/>
</dbReference>
<keyword evidence="1 2" id="KW-0479">Metal-binding</keyword>